<dbReference type="STRING" id="1280954.HPO_01585"/>
<dbReference type="EMBL" id="ARYM01000001">
    <property type="protein sequence ID" value="KDA00680.1"/>
    <property type="molecule type" value="Genomic_DNA"/>
</dbReference>
<dbReference type="InterPro" id="IPR021333">
    <property type="entry name" value="DUF2946"/>
</dbReference>
<gene>
    <name evidence="2" type="ORF">HPO_01585</name>
</gene>
<dbReference type="Pfam" id="PF11162">
    <property type="entry name" value="DUF2946"/>
    <property type="match status" value="1"/>
</dbReference>
<dbReference type="PATRIC" id="fig|1280954.3.peg.325"/>
<keyword evidence="3" id="KW-1185">Reference proteome</keyword>
<feature type="signal peptide" evidence="1">
    <location>
        <begin position="1"/>
        <end position="29"/>
    </location>
</feature>
<evidence type="ECO:0000313" key="3">
    <source>
        <dbReference type="Proteomes" id="UP000027100"/>
    </source>
</evidence>
<feature type="chain" id="PRO_5001615106" description="DUF2946 domain-containing protein" evidence="1">
    <location>
        <begin position="30"/>
        <end position="136"/>
    </location>
</feature>
<reference evidence="2 3" key="1">
    <citation type="journal article" date="2014" name="Antonie Van Leeuwenhoek">
        <title>Hyphomonas beringensis sp. nov. and Hyphomonas chukchiensis sp. nov., isolated from surface seawater of the Bering Sea and Chukchi Sea.</title>
        <authorList>
            <person name="Li C."/>
            <person name="Lai Q."/>
            <person name="Li G."/>
            <person name="Dong C."/>
            <person name="Wang J."/>
            <person name="Liao Y."/>
            <person name="Shao Z."/>
        </authorList>
    </citation>
    <scope>NUCLEOTIDE SEQUENCE [LARGE SCALE GENOMIC DNA]</scope>
    <source>
        <strain evidence="2 3">PS728</strain>
    </source>
</reference>
<accession>A0A062VDQ4</accession>
<dbReference type="AlphaFoldDB" id="A0A062VDQ4"/>
<organism evidence="2 3">
    <name type="scientific">Hyphomonas polymorpha PS728</name>
    <dbReference type="NCBI Taxonomy" id="1280954"/>
    <lineage>
        <taxon>Bacteria</taxon>
        <taxon>Pseudomonadati</taxon>
        <taxon>Pseudomonadota</taxon>
        <taxon>Alphaproteobacteria</taxon>
        <taxon>Hyphomonadales</taxon>
        <taxon>Hyphomonadaceae</taxon>
        <taxon>Hyphomonas</taxon>
    </lineage>
</organism>
<dbReference type="Proteomes" id="UP000027100">
    <property type="component" value="Unassembled WGS sequence"/>
</dbReference>
<evidence type="ECO:0000313" key="2">
    <source>
        <dbReference type="EMBL" id="KDA00680.1"/>
    </source>
</evidence>
<evidence type="ECO:0000256" key="1">
    <source>
        <dbReference type="SAM" id="SignalP"/>
    </source>
</evidence>
<keyword evidence="1" id="KW-0732">Signal</keyword>
<comment type="caution">
    <text evidence="2">The sequence shown here is derived from an EMBL/GenBank/DDBJ whole genome shotgun (WGS) entry which is preliminary data.</text>
</comment>
<evidence type="ECO:0008006" key="4">
    <source>
        <dbReference type="Google" id="ProtNLM"/>
    </source>
</evidence>
<sequence>MSRSLTASLARLLAVVALLIQAVMPWAMAAAAERSPDLVAHYCSTPGETAGAVAIGAELSKLLAEKEGKKTQGDPPHDCGDCVLGQPVPVPDAVTFKAPVMQPVSADVALFEVRFVKVARGPPLGARAPPALADTI</sequence>
<proteinExistence type="predicted"/>
<name>A0A062VDQ4_9PROT</name>
<protein>
    <recommendedName>
        <fullName evidence="4">DUF2946 domain-containing protein</fullName>
    </recommendedName>
</protein>